<gene>
    <name evidence="7" type="ORF">ACA1_171900</name>
</gene>
<dbReference type="CDD" id="cd17546">
    <property type="entry name" value="REC_hyHK_CKI1_RcsC-like"/>
    <property type="match status" value="1"/>
</dbReference>
<keyword evidence="7" id="KW-0808">Transferase</keyword>
<dbReference type="PRINTS" id="PR00344">
    <property type="entry name" value="BCTRLSENSOR"/>
</dbReference>
<evidence type="ECO:0000259" key="5">
    <source>
        <dbReference type="PROSITE" id="PS50109"/>
    </source>
</evidence>
<evidence type="ECO:0000313" key="8">
    <source>
        <dbReference type="Proteomes" id="UP000011083"/>
    </source>
</evidence>
<dbReference type="EMBL" id="KB007811">
    <property type="protein sequence ID" value="ELR24606.1"/>
    <property type="molecule type" value="Genomic_DNA"/>
</dbReference>
<dbReference type="CDD" id="cd16922">
    <property type="entry name" value="HATPase_EvgS-ArcB-TorS-like"/>
    <property type="match status" value="1"/>
</dbReference>
<organism evidence="7 8">
    <name type="scientific">Acanthamoeba castellanii (strain ATCC 30010 / Neff)</name>
    <dbReference type="NCBI Taxonomy" id="1257118"/>
    <lineage>
        <taxon>Eukaryota</taxon>
        <taxon>Amoebozoa</taxon>
        <taxon>Discosea</taxon>
        <taxon>Longamoebia</taxon>
        <taxon>Centramoebida</taxon>
        <taxon>Acanthamoebidae</taxon>
        <taxon>Acanthamoeba</taxon>
    </lineage>
</organism>
<dbReference type="SMART" id="SM00387">
    <property type="entry name" value="HATPase_c"/>
    <property type="match status" value="1"/>
</dbReference>
<proteinExistence type="predicted"/>
<evidence type="ECO:0000256" key="1">
    <source>
        <dbReference type="ARBA" id="ARBA00022553"/>
    </source>
</evidence>
<dbReference type="PROSITE" id="PS50110">
    <property type="entry name" value="RESPONSE_REGULATORY"/>
    <property type="match status" value="1"/>
</dbReference>
<dbReference type="SMART" id="SM00448">
    <property type="entry name" value="REC"/>
    <property type="match status" value="1"/>
</dbReference>
<dbReference type="InterPro" id="IPR004358">
    <property type="entry name" value="Sig_transdc_His_kin-like_C"/>
</dbReference>
<dbReference type="SMART" id="SM00388">
    <property type="entry name" value="HisKA"/>
    <property type="match status" value="1"/>
</dbReference>
<keyword evidence="2" id="KW-0902">Two-component regulatory system</keyword>
<evidence type="ECO:0000259" key="6">
    <source>
        <dbReference type="PROSITE" id="PS50110"/>
    </source>
</evidence>
<dbReference type="InterPro" id="IPR003661">
    <property type="entry name" value="HisK_dim/P_dom"/>
</dbReference>
<dbReference type="Gene3D" id="1.10.287.130">
    <property type="match status" value="1"/>
</dbReference>
<feature type="compositionally biased region" description="Low complexity" evidence="4">
    <location>
        <begin position="542"/>
        <end position="572"/>
    </location>
</feature>
<dbReference type="GeneID" id="14925627"/>
<feature type="domain" description="Histidine kinase" evidence="5">
    <location>
        <begin position="127"/>
        <end position="342"/>
    </location>
</feature>
<dbReference type="Proteomes" id="UP000011083">
    <property type="component" value="Unassembled WGS sequence"/>
</dbReference>
<evidence type="ECO:0000313" key="7">
    <source>
        <dbReference type="EMBL" id="ELR24606.1"/>
    </source>
</evidence>
<evidence type="ECO:0000256" key="4">
    <source>
        <dbReference type="SAM" id="MobiDB-lite"/>
    </source>
</evidence>
<dbReference type="PROSITE" id="PS50109">
    <property type="entry name" value="HIS_KIN"/>
    <property type="match status" value="1"/>
</dbReference>
<dbReference type="InterPro" id="IPR011006">
    <property type="entry name" value="CheY-like_superfamily"/>
</dbReference>
<dbReference type="InterPro" id="IPR003594">
    <property type="entry name" value="HATPase_dom"/>
</dbReference>
<evidence type="ECO:0000256" key="3">
    <source>
        <dbReference type="PROSITE-ProRule" id="PRU00169"/>
    </source>
</evidence>
<evidence type="ECO:0000256" key="2">
    <source>
        <dbReference type="ARBA" id="ARBA00023012"/>
    </source>
</evidence>
<dbReference type="CDD" id="cd00082">
    <property type="entry name" value="HisKA"/>
    <property type="match status" value="1"/>
</dbReference>
<dbReference type="InterPro" id="IPR001789">
    <property type="entry name" value="Sig_transdc_resp-reg_receiver"/>
</dbReference>
<dbReference type="SUPFAM" id="SSF55874">
    <property type="entry name" value="ATPase domain of HSP90 chaperone/DNA topoisomerase II/histidine kinase"/>
    <property type="match status" value="1"/>
</dbReference>
<dbReference type="InterPro" id="IPR005467">
    <property type="entry name" value="His_kinase_dom"/>
</dbReference>
<accession>L8HJR6</accession>
<feature type="compositionally biased region" description="Low complexity" evidence="4">
    <location>
        <begin position="348"/>
        <end position="361"/>
    </location>
</feature>
<dbReference type="OrthoDB" id="60033at2759"/>
<dbReference type="OMA" id="KNTCEIM"/>
<dbReference type="PANTHER" id="PTHR45339:SF1">
    <property type="entry name" value="HYBRID SIGNAL TRANSDUCTION HISTIDINE KINASE J"/>
    <property type="match status" value="1"/>
</dbReference>
<dbReference type="SUPFAM" id="SSF47384">
    <property type="entry name" value="Homodimeric domain of signal transducing histidine kinase"/>
    <property type="match status" value="1"/>
</dbReference>
<dbReference type="InterPro" id="IPR036890">
    <property type="entry name" value="HATPase_C_sf"/>
</dbReference>
<dbReference type="InterPro" id="IPR036097">
    <property type="entry name" value="HisK_dim/P_sf"/>
</dbReference>
<dbReference type="Gene3D" id="3.30.565.10">
    <property type="entry name" value="Histidine kinase-like ATPase, C-terminal domain"/>
    <property type="match status" value="1"/>
</dbReference>
<sequence length="666" mass="70542">MPLGVGVLDLLLTLVVLTDRNPRDLYYWFMCIPPLMLHARGLGSCAAALVLVLLQTSALRYIVSSSTVSLNGFRHTLLGASMSDGWLLVVVTVCAVGTRYSRDAVLRGQLRKALDEAARAKSDFLANISHELRTPMHGIIAMSSELQSTLAPNTKASQAVAIIADCADHLLSMVNDLLDVARIEAHQLELAHIPFSVVSETHKVIDMLRSPADKKHLEMTAMVDVASPQHVGDPVRFRQIVYSLLSNAIKFTPEKGAVSVTLTSRSDSGLIELTVRDTGIGISEDHIANLFSVDASVSRRYGGSGLGLAISKRLCDAMGGTIGVTSQPSQGSTFTVILPLPCAAAEPEADTATTGAAASEESVFGADHNRKQEREMKEEQDEDVGGAAGGAFAGLEVLLVEDNPINQLVGKRMLHSLGCNVTVVANGLECVQMLARGSDEVEGEKASTMYDIILMDCQMPVMDGFKATQHIRALEMKAEGAARHGSPSLPIIALTASATKEYSRKCVEVGMSDVLFKPLRREMLAAALAKWAPTAGEARGRTSTTSSTTTLACSSSSSPSPSSTTTATATTAQHISRSKSHNSSFPIVHSSPLPLHDSSTSPSSSSSSTAAGGSSRNRSRSLPMPVPPPRPSLASSSSASAVKSLRDTIGNPTTRRALLFTRKEST</sequence>
<feature type="domain" description="Response regulatory" evidence="6">
    <location>
        <begin position="396"/>
        <end position="532"/>
    </location>
</feature>
<feature type="region of interest" description="Disordered" evidence="4">
    <location>
        <begin position="532"/>
        <end position="666"/>
    </location>
</feature>
<dbReference type="Gene3D" id="3.40.50.2300">
    <property type="match status" value="1"/>
</dbReference>
<dbReference type="Pfam" id="PF00512">
    <property type="entry name" value="HisKA"/>
    <property type="match status" value="1"/>
</dbReference>
<feature type="compositionally biased region" description="Basic and acidic residues" evidence="4">
    <location>
        <begin position="367"/>
        <end position="377"/>
    </location>
</feature>
<keyword evidence="1 3" id="KW-0597">Phosphoprotein</keyword>
<dbReference type="SUPFAM" id="SSF52172">
    <property type="entry name" value="CheY-like"/>
    <property type="match status" value="1"/>
</dbReference>
<keyword evidence="8" id="KW-1185">Reference proteome</keyword>
<dbReference type="KEGG" id="acan:ACA1_171900"/>
<feature type="compositionally biased region" description="Low complexity" evidence="4">
    <location>
        <begin position="589"/>
        <end position="623"/>
    </location>
</feature>
<protein>
    <submittedName>
        <fullName evidence="7">ATPase/histidine kinase/DNA gyrase B/HSP90 domain containing protein</fullName>
    </submittedName>
</protein>
<dbReference type="RefSeq" id="XP_004356506.1">
    <property type="nucleotide sequence ID" value="XM_004356453.1"/>
</dbReference>
<reference evidence="7 8" key="1">
    <citation type="journal article" date="2013" name="Genome Biol.">
        <title>Genome of Acanthamoeba castellanii highlights extensive lateral gene transfer and early evolution of tyrosine kinase signaling.</title>
        <authorList>
            <person name="Clarke M."/>
            <person name="Lohan A.J."/>
            <person name="Liu B."/>
            <person name="Lagkouvardos I."/>
            <person name="Roy S."/>
            <person name="Zafar N."/>
            <person name="Bertelli C."/>
            <person name="Schilde C."/>
            <person name="Kianianmomeni A."/>
            <person name="Burglin T.R."/>
            <person name="Frech C."/>
            <person name="Turcotte B."/>
            <person name="Kopec K.O."/>
            <person name="Synnott J.M."/>
            <person name="Choo C."/>
            <person name="Paponov I."/>
            <person name="Finkler A."/>
            <person name="Soon Heng Tan C."/>
            <person name="Hutchins A.P."/>
            <person name="Weinmeier T."/>
            <person name="Rattei T."/>
            <person name="Chu J.S."/>
            <person name="Gimenez G."/>
            <person name="Irimia M."/>
            <person name="Rigden D.J."/>
            <person name="Fitzpatrick D.A."/>
            <person name="Lorenzo-Morales J."/>
            <person name="Bateman A."/>
            <person name="Chiu C.H."/>
            <person name="Tang P."/>
            <person name="Hegemann P."/>
            <person name="Fromm H."/>
            <person name="Raoult D."/>
            <person name="Greub G."/>
            <person name="Miranda-Saavedra D."/>
            <person name="Chen N."/>
            <person name="Nash P."/>
            <person name="Ginger M.L."/>
            <person name="Horn M."/>
            <person name="Schaap P."/>
            <person name="Caler L."/>
            <person name="Loftus B."/>
        </authorList>
    </citation>
    <scope>NUCLEOTIDE SEQUENCE [LARGE SCALE GENOMIC DNA]</scope>
    <source>
        <strain evidence="7 8">Neff</strain>
    </source>
</reference>
<dbReference type="AlphaFoldDB" id="L8HJR6"/>
<dbReference type="VEuPathDB" id="AmoebaDB:ACA1_171900"/>
<keyword evidence="7" id="KW-0418">Kinase</keyword>
<dbReference type="Pfam" id="PF02518">
    <property type="entry name" value="HATPase_c"/>
    <property type="match status" value="1"/>
</dbReference>
<dbReference type="GO" id="GO:0000155">
    <property type="term" value="F:phosphorelay sensor kinase activity"/>
    <property type="evidence" value="ECO:0007669"/>
    <property type="project" value="InterPro"/>
</dbReference>
<dbReference type="PANTHER" id="PTHR45339">
    <property type="entry name" value="HYBRID SIGNAL TRANSDUCTION HISTIDINE KINASE J"/>
    <property type="match status" value="1"/>
</dbReference>
<feature type="region of interest" description="Disordered" evidence="4">
    <location>
        <begin position="348"/>
        <end position="385"/>
    </location>
</feature>
<dbReference type="Pfam" id="PF00072">
    <property type="entry name" value="Response_reg"/>
    <property type="match status" value="1"/>
</dbReference>
<feature type="modified residue" description="4-aspartylphosphate" evidence="3">
    <location>
        <position position="456"/>
    </location>
</feature>
<feature type="compositionally biased region" description="Low complexity" evidence="4">
    <location>
        <begin position="632"/>
        <end position="643"/>
    </location>
</feature>
<name>L8HJR6_ACACF</name>